<accession>A0AAV3ZGB8</accession>
<proteinExistence type="predicted"/>
<evidence type="ECO:0000313" key="2">
    <source>
        <dbReference type="EMBL" id="GFN98225.1"/>
    </source>
</evidence>
<evidence type="ECO:0008006" key="4">
    <source>
        <dbReference type="Google" id="ProtNLM"/>
    </source>
</evidence>
<evidence type="ECO:0000256" key="1">
    <source>
        <dbReference type="SAM" id="MobiDB-lite"/>
    </source>
</evidence>
<dbReference type="AlphaFoldDB" id="A0AAV3ZGB8"/>
<reference evidence="2 3" key="1">
    <citation type="journal article" date="2021" name="Elife">
        <title>Chloroplast acquisition without the gene transfer in kleptoplastic sea slugs, Plakobranchus ocellatus.</title>
        <authorList>
            <person name="Maeda T."/>
            <person name="Takahashi S."/>
            <person name="Yoshida T."/>
            <person name="Shimamura S."/>
            <person name="Takaki Y."/>
            <person name="Nagai Y."/>
            <person name="Toyoda A."/>
            <person name="Suzuki Y."/>
            <person name="Arimoto A."/>
            <person name="Ishii H."/>
            <person name="Satoh N."/>
            <person name="Nishiyama T."/>
            <person name="Hasebe M."/>
            <person name="Maruyama T."/>
            <person name="Minagawa J."/>
            <person name="Obokata J."/>
            <person name="Shigenobu S."/>
        </authorList>
    </citation>
    <scope>NUCLEOTIDE SEQUENCE [LARGE SCALE GENOMIC DNA]</scope>
</reference>
<feature type="region of interest" description="Disordered" evidence="1">
    <location>
        <begin position="70"/>
        <end position="93"/>
    </location>
</feature>
<dbReference type="Proteomes" id="UP000735302">
    <property type="component" value="Unassembled WGS sequence"/>
</dbReference>
<sequence>MTRAQALREPPIRPLRVLTEERSVGVDCDQGSSPRQIDAETVAKRKWKSTVGWVFQRSVERPTEAVHVRLHRENTMPPPADQAEGDDTQSPMCNGLVERFNATIETCLRGLCDEQPQL</sequence>
<comment type="caution">
    <text evidence="2">The sequence shown here is derived from an EMBL/GenBank/DDBJ whole genome shotgun (WGS) entry which is preliminary data.</text>
</comment>
<protein>
    <recommendedName>
        <fullName evidence="4">Integrase catalytic domain-containing protein</fullName>
    </recommendedName>
</protein>
<dbReference type="EMBL" id="BLXT01002832">
    <property type="protein sequence ID" value="GFN98225.1"/>
    <property type="molecule type" value="Genomic_DNA"/>
</dbReference>
<organism evidence="2 3">
    <name type="scientific">Plakobranchus ocellatus</name>
    <dbReference type="NCBI Taxonomy" id="259542"/>
    <lineage>
        <taxon>Eukaryota</taxon>
        <taxon>Metazoa</taxon>
        <taxon>Spiralia</taxon>
        <taxon>Lophotrochozoa</taxon>
        <taxon>Mollusca</taxon>
        <taxon>Gastropoda</taxon>
        <taxon>Heterobranchia</taxon>
        <taxon>Euthyneura</taxon>
        <taxon>Panpulmonata</taxon>
        <taxon>Sacoglossa</taxon>
        <taxon>Placobranchoidea</taxon>
        <taxon>Plakobranchidae</taxon>
        <taxon>Plakobranchus</taxon>
    </lineage>
</organism>
<keyword evidence="3" id="KW-1185">Reference proteome</keyword>
<evidence type="ECO:0000313" key="3">
    <source>
        <dbReference type="Proteomes" id="UP000735302"/>
    </source>
</evidence>
<name>A0AAV3ZGB8_9GAST</name>
<gene>
    <name evidence="2" type="ORF">PoB_002473100</name>
</gene>